<dbReference type="STRING" id="1123377.GCA_000423885_02254"/>
<keyword evidence="9" id="KW-1185">Reference proteome</keyword>
<dbReference type="AlphaFoldDB" id="A0A5R9PDQ1"/>
<evidence type="ECO:0000256" key="3">
    <source>
        <dbReference type="ARBA" id="ARBA00023002"/>
    </source>
</evidence>
<sequence>MAASKVEIWHRPSCSKSRGALEILREAGIEPVVVDYVANPPTKARLHQAIADAGLSVREAIRSKEAEYAARGLADPALSDDALLEAMVAAPILINRPFVFTPKGVRLCRPPETVLELL</sequence>
<dbReference type="Pfam" id="PF03960">
    <property type="entry name" value="ArsC"/>
    <property type="match status" value="1"/>
</dbReference>
<dbReference type="InterPro" id="IPR036249">
    <property type="entry name" value="Thioredoxin-like_sf"/>
</dbReference>
<dbReference type="GO" id="GO:0008794">
    <property type="term" value="F:arsenate reductase (glutaredoxin) activity"/>
    <property type="evidence" value="ECO:0007669"/>
    <property type="project" value="UniProtKB-UniRule"/>
</dbReference>
<gene>
    <name evidence="8" type="primary">arsC</name>
    <name evidence="8" type="ORF">E5S66_08180</name>
</gene>
<dbReference type="Gene3D" id="3.40.30.10">
    <property type="entry name" value="Glutaredoxin"/>
    <property type="match status" value="1"/>
</dbReference>
<dbReference type="PROSITE" id="PS51353">
    <property type="entry name" value="ARSC"/>
    <property type="match status" value="1"/>
</dbReference>
<dbReference type="SUPFAM" id="SSF52833">
    <property type="entry name" value="Thioredoxin-like"/>
    <property type="match status" value="1"/>
</dbReference>
<evidence type="ECO:0000256" key="1">
    <source>
        <dbReference type="ARBA" id="ARBA00007198"/>
    </source>
</evidence>
<name>A0A5R9PDQ1_9GAMM</name>
<dbReference type="GO" id="GO:0046685">
    <property type="term" value="P:response to arsenic-containing substance"/>
    <property type="evidence" value="ECO:0007669"/>
    <property type="project" value="UniProtKB-KW"/>
</dbReference>
<keyword evidence="2" id="KW-0059">Arsenical resistance</keyword>
<comment type="similarity">
    <text evidence="1 6 7">Belongs to the ArsC family.</text>
</comment>
<comment type="catalytic activity">
    <reaction evidence="7">
        <text>[glutaredoxin]-dithiol + arsenate + glutathione + H(+) = glutathionyl-S-S-[glutaredoxin] + arsenite + H2O</text>
        <dbReference type="Rhea" id="RHEA:22016"/>
        <dbReference type="Rhea" id="RHEA-COMP:10729"/>
        <dbReference type="Rhea" id="RHEA-COMP:17668"/>
        <dbReference type="ChEBI" id="CHEBI:15377"/>
        <dbReference type="ChEBI" id="CHEBI:15378"/>
        <dbReference type="ChEBI" id="CHEBI:29242"/>
        <dbReference type="ChEBI" id="CHEBI:29950"/>
        <dbReference type="ChEBI" id="CHEBI:48597"/>
        <dbReference type="ChEBI" id="CHEBI:57925"/>
        <dbReference type="ChEBI" id="CHEBI:146199"/>
        <dbReference type="EC" id="1.20.4.1"/>
    </reaction>
</comment>
<dbReference type="CDD" id="cd03034">
    <property type="entry name" value="ArsC_ArsC"/>
    <property type="match status" value="1"/>
</dbReference>
<dbReference type="EC" id="1.20.4.1" evidence="4 7"/>
<comment type="caution">
    <text evidence="8">The sequence shown here is derived from an EMBL/GenBank/DDBJ whole genome shotgun (WGS) entry which is preliminary data.</text>
</comment>
<evidence type="ECO:0000256" key="5">
    <source>
        <dbReference type="ARBA" id="ARBA00039879"/>
    </source>
</evidence>
<keyword evidence="3 7" id="KW-0560">Oxidoreductase</keyword>
<dbReference type="InterPro" id="IPR006660">
    <property type="entry name" value="Arsenate_reductase-like"/>
</dbReference>
<dbReference type="EMBL" id="SROY01000003">
    <property type="protein sequence ID" value="TLX21502.1"/>
    <property type="molecule type" value="Genomic_DNA"/>
</dbReference>
<reference evidence="8 9" key="1">
    <citation type="submission" date="2019-04" db="EMBL/GenBank/DDBJ databases">
        <authorList>
            <person name="Grouzdev D.S."/>
            <person name="Nazina T.N."/>
        </authorList>
    </citation>
    <scope>NUCLEOTIDE SEQUENCE [LARGE SCALE GENOMIC DNA]</scope>
    <source>
        <strain evidence="8 9">SHC 3-19</strain>
    </source>
</reference>
<dbReference type="NCBIfam" id="TIGR00014">
    <property type="entry name" value="arsC"/>
    <property type="match status" value="1"/>
</dbReference>
<evidence type="ECO:0000256" key="6">
    <source>
        <dbReference type="PROSITE-ProRule" id="PRU01282"/>
    </source>
</evidence>
<protein>
    <recommendedName>
        <fullName evidence="5 7">Arsenate reductase</fullName>
        <ecNumber evidence="4 7">1.20.4.1</ecNumber>
    </recommendedName>
</protein>
<evidence type="ECO:0000256" key="2">
    <source>
        <dbReference type="ARBA" id="ARBA00022849"/>
    </source>
</evidence>
<dbReference type="InterPro" id="IPR006659">
    <property type="entry name" value="Arsenate_reductase"/>
</dbReference>
<accession>A0A5R9PDQ1</accession>
<dbReference type="PANTHER" id="PTHR30041">
    <property type="entry name" value="ARSENATE REDUCTASE"/>
    <property type="match status" value="1"/>
</dbReference>
<organism evidence="8 9">
    <name type="scientific">Thermomonas fusca</name>
    <dbReference type="NCBI Taxonomy" id="215690"/>
    <lineage>
        <taxon>Bacteria</taxon>
        <taxon>Pseudomonadati</taxon>
        <taxon>Pseudomonadota</taxon>
        <taxon>Gammaproteobacteria</taxon>
        <taxon>Lysobacterales</taxon>
        <taxon>Lysobacteraceae</taxon>
        <taxon>Thermomonas</taxon>
    </lineage>
</organism>
<proteinExistence type="inferred from homology"/>
<evidence type="ECO:0000313" key="8">
    <source>
        <dbReference type="EMBL" id="TLX21502.1"/>
    </source>
</evidence>
<dbReference type="PANTHER" id="PTHR30041:SF5">
    <property type="entry name" value="ARSENATE REDUCTASE-RELATED"/>
    <property type="match status" value="1"/>
</dbReference>
<evidence type="ECO:0000256" key="4">
    <source>
        <dbReference type="ARBA" id="ARBA00038969"/>
    </source>
</evidence>
<dbReference type="Proteomes" id="UP000308508">
    <property type="component" value="Unassembled WGS sequence"/>
</dbReference>
<dbReference type="RefSeq" id="WP_138348783.1">
    <property type="nucleotide sequence ID" value="NZ_SROY01000003.1"/>
</dbReference>
<evidence type="ECO:0000256" key="7">
    <source>
        <dbReference type="RuleBase" id="RU362029"/>
    </source>
</evidence>
<evidence type="ECO:0000313" key="9">
    <source>
        <dbReference type="Proteomes" id="UP000308508"/>
    </source>
</evidence>